<evidence type="ECO:0000256" key="4">
    <source>
        <dbReference type="ARBA" id="ARBA00023015"/>
    </source>
</evidence>
<name>A0A9P7NHT8_9HYPO</name>
<evidence type="ECO:0000256" key="6">
    <source>
        <dbReference type="PROSITE-ProRule" id="PRU00175"/>
    </source>
</evidence>
<keyword evidence="4" id="KW-0805">Transcription regulation</keyword>
<sequence length="426" mass="47988">MEPGPAQDHEADHEADRNLRQLVLQNTLGEVAARPEDAAADCCVICLDIVTEPCEALPCRHRNFDYLCLSNWLFETPQCPLCKARVLKVVHGPTDAPVTTFFDQKKKPAAASSSSSSSSLSLSSSTPTRDSSFSAQSFYTGDHHERRARFLCPRSRPRRFREQSRPATATVVADAVEIRRNVYRHRRYSKHVGSNRLSRYRELTPHMFCTDAELVSRARMWMRRELGVFSFLSLDGCDDDRTSSPFDGSSRCGTEAQQQQQQRRRRRRAMNAEFLLEYIVAILKSVDIMGSGGQAEEMLSEFLGRDNTRLFLHELRAWLRSPYTKLEDWDRAVQYDGNISQAAAAAAAGAGTGSASRDEAAAPRRGERGDSARERGLSGYDGQGVRRQMADYYRPGRGESFIARKKYEFGGKKPSRRRSRSPERGA</sequence>
<dbReference type="GO" id="GO:0000209">
    <property type="term" value="P:protein polyubiquitination"/>
    <property type="evidence" value="ECO:0007669"/>
    <property type="project" value="TreeGrafter"/>
</dbReference>
<gene>
    <name evidence="9" type="ORF">E4U43_002878</name>
</gene>
<feature type="region of interest" description="Disordered" evidence="7">
    <location>
        <begin position="242"/>
        <end position="266"/>
    </location>
</feature>
<dbReference type="Proteomes" id="UP000748025">
    <property type="component" value="Unassembled WGS sequence"/>
</dbReference>
<dbReference type="OrthoDB" id="21204at2759"/>
<keyword evidence="6" id="KW-0479">Metal-binding</keyword>
<reference evidence="9" key="1">
    <citation type="journal article" date="2020" name="bioRxiv">
        <title>Whole genome comparisons of ergot fungi reveals the divergence and evolution of species within the genus Claviceps are the result of varying mechanisms driving genome evolution and host range expansion.</title>
        <authorList>
            <person name="Wyka S.A."/>
            <person name="Mondo S.J."/>
            <person name="Liu M."/>
            <person name="Dettman J."/>
            <person name="Nalam V."/>
            <person name="Broders K.D."/>
        </authorList>
    </citation>
    <scope>NUCLEOTIDE SEQUENCE</scope>
    <source>
        <strain evidence="9">CCC 602</strain>
    </source>
</reference>
<comment type="caution">
    <text evidence="9">The sequence shown here is derived from an EMBL/GenBank/DDBJ whole genome shotgun (WGS) entry which is preliminary data.</text>
</comment>
<keyword evidence="6" id="KW-0863">Zinc-finger</keyword>
<organism evidence="9 10">
    <name type="scientific">Claviceps pusilla</name>
    <dbReference type="NCBI Taxonomy" id="123648"/>
    <lineage>
        <taxon>Eukaryota</taxon>
        <taxon>Fungi</taxon>
        <taxon>Dikarya</taxon>
        <taxon>Ascomycota</taxon>
        <taxon>Pezizomycotina</taxon>
        <taxon>Sordariomycetes</taxon>
        <taxon>Hypocreomycetidae</taxon>
        <taxon>Hypocreales</taxon>
        <taxon>Clavicipitaceae</taxon>
        <taxon>Claviceps</taxon>
    </lineage>
</organism>
<dbReference type="GO" id="GO:0061630">
    <property type="term" value="F:ubiquitin protein ligase activity"/>
    <property type="evidence" value="ECO:0007669"/>
    <property type="project" value="UniProtKB-EC"/>
</dbReference>
<feature type="compositionally biased region" description="Low complexity" evidence="7">
    <location>
        <begin position="112"/>
        <end position="125"/>
    </location>
</feature>
<evidence type="ECO:0000256" key="5">
    <source>
        <dbReference type="ARBA" id="ARBA00023163"/>
    </source>
</evidence>
<dbReference type="GO" id="GO:0008270">
    <property type="term" value="F:zinc ion binding"/>
    <property type="evidence" value="ECO:0007669"/>
    <property type="project" value="UniProtKB-KW"/>
</dbReference>
<evidence type="ECO:0000256" key="3">
    <source>
        <dbReference type="ARBA" id="ARBA00022679"/>
    </source>
</evidence>
<feature type="region of interest" description="Disordered" evidence="7">
    <location>
        <begin position="348"/>
        <end position="392"/>
    </location>
</feature>
<feature type="compositionally biased region" description="Polar residues" evidence="7">
    <location>
        <begin position="126"/>
        <end position="136"/>
    </location>
</feature>
<evidence type="ECO:0000313" key="10">
    <source>
        <dbReference type="Proteomes" id="UP000748025"/>
    </source>
</evidence>
<dbReference type="SMART" id="SM00184">
    <property type="entry name" value="RING"/>
    <property type="match status" value="1"/>
</dbReference>
<evidence type="ECO:0000256" key="2">
    <source>
        <dbReference type="ARBA" id="ARBA00012483"/>
    </source>
</evidence>
<dbReference type="EMBL" id="SRPW01000206">
    <property type="protein sequence ID" value="KAG6016866.1"/>
    <property type="molecule type" value="Genomic_DNA"/>
</dbReference>
<evidence type="ECO:0000256" key="1">
    <source>
        <dbReference type="ARBA" id="ARBA00000900"/>
    </source>
</evidence>
<dbReference type="Pfam" id="PF13639">
    <property type="entry name" value="zf-RING_2"/>
    <property type="match status" value="1"/>
</dbReference>
<feature type="compositionally biased region" description="Polar residues" evidence="7">
    <location>
        <begin position="243"/>
        <end position="256"/>
    </location>
</feature>
<dbReference type="SUPFAM" id="SSF57850">
    <property type="entry name" value="RING/U-box"/>
    <property type="match status" value="1"/>
</dbReference>
<protein>
    <recommendedName>
        <fullName evidence="2">RING-type E3 ubiquitin transferase</fullName>
        <ecNumber evidence="2">2.3.2.27</ecNumber>
    </recommendedName>
</protein>
<feature type="region of interest" description="Disordered" evidence="7">
    <location>
        <begin position="107"/>
        <end position="136"/>
    </location>
</feature>
<keyword evidence="6" id="KW-0862">Zinc</keyword>
<feature type="domain" description="RING-type" evidence="8">
    <location>
        <begin position="43"/>
        <end position="83"/>
    </location>
</feature>
<dbReference type="PANTHER" id="PTHR46077:SF1">
    <property type="entry name" value="TOP1 BINDING ARGININE_SERINE RICH PROTEIN, E3 UBIQUITIN LIGASE"/>
    <property type="match status" value="1"/>
</dbReference>
<dbReference type="PANTHER" id="PTHR46077">
    <property type="entry name" value="E3 UBIQUITIN-PROTEIN LIGASE TOPORS"/>
    <property type="match status" value="1"/>
</dbReference>
<accession>A0A9P7NHT8</accession>
<dbReference type="Gene3D" id="3.30.40.10">
    <property type="entry name" value="Zinc/RING finger domain, C3HC4 (zinc finger)"/>
    <property type="match status" value="1"/>
</dbReference>
<comment type="catalytic activity">
    <reaction evidence="1">
        <text>S-ubiquitinyl-[E2 ubiquitin-conjugating enzyme]-L-cysteine + [acceptor protein]-L-lysine = [E2 ubiquitin-conjugating enzyme]-L-cysteine + N(6)-ubiquitinyl-[acceptor protein]-L-lysine.</text>
        <dbReference type="EC" id="2.3.2.27"/>
    </reaction>
</comment>
<dbReference type="InterPro" id="IPR013083">
    <property type="entry name" value="Znf_RING/FYVE/PHD"/>
</dbReference>
<feature type="compositionally biased region" description="Basic and acidic residues" evidence="7">
    <location>
        <begin position="356"/>
        <end position="376"/>
    </location>
</feature>
<proteinExistence type="predicted"/>
<keyword evidence="3" id="KW-0808">Transferase</keyword>
<evidence type="ECO:0000259" key="8">
    <source>
        <dbReference type="PROSITE" id="PS50089"/>
    </source>
</evidence>
<dbReference type="GO" id="GO:0006513">
    <property type="term" value="P:protein monoubiquitination"/>
    <property type="evidence" value="ECO:0007669"/>
    <property type="project" value="TreeGrafter"/>
</dbReference>
<dbReference type="InterPro" id="IPR001841">
    <property type="entry name" value="Znf_RING"/>
</dbReference>
<keyword evidence="10" id="KW-1185">Reference proteome</keyword>
<dbReference type="AlphaFoldDB" id="A0A9P7NHT8"/>
<dbReference type="PROSITE" id="PS50089">
    <property type="entry name" value="ZF_RING_2"/>
    <property type="match status" value="1"/>
</dbReference>
<feature type="region of interest" description="Disordered" evidence="7">
    <location>
        <begin position="404"/>
        <end position="426"/>
    </location>
</feature>
<evidence type="ECO:0000256" key="7">
    <source>
        <dbReference type="SAM" id="MobiDB-lite"/>
    </source>
</evidence>
<dbReference type="EC" id="2.3.2.27" evidence="2"/>
<evidence type="ECO:0000313" key="9">
    <source>
        <dbReference type="EMBL" id="KAG6016866.1"/>
    </source>
</evidence>
<keyword evidence="5" id="KW-0804">Transcription</keyword>